<dbReference type="PANTHER" id="PTHR43877">
    <property type="entry name" value="AMINOALKYLPHOSPHONATE N-ACETYLTRANSFERASE-RELATED-RELATED"/>
    <property type="match status" value="1"/>
</dbReference>
<evidence type="ECO:0000259" key="3">
    <source>
        <dbReference type="PROSITE" id="PS51186"/>
    </source>
</evidence>
<evidence type="ECO:0000256" key="1">
    <source>
        <dbReference type="ARBA" id="ARBA00022679"/>
    </source>
</evidence>
<dbReference type="RefSeq" id="WP_184198141.1">
    <property type="nucleotide sequence ID" value="NZ_JACHGW010000003.1"/>
</dbReference>
<dbReference type="InterPro" id="IPR016181">
    <property type="entry name" value="Acyl_CoA_acyltransferase"/>
</dbReference>
<dbReference type="EMBL" id="JACHGW010000003">
    <property type="protein sequence ID" value="MBB6051351.1"/>
    <property type="molecule type" value="Genomic_DNA"/>
</dbReference>
<dbReference type="Pfam" id="PF00583">
    <property type="entry name" value="Acetyltransf_1"/>
    <property type="match status" value="2"/>
</dbReference>
<evidence type="ECO:0000313" key="5">
    <source>
        <dbReference type="Proteomes" id="UP000520814"/>
    </source>
</evidence>
<dbReference type="InterPro" id="IPR050832">
    <property type="entry name" value="Bact_Acetyltransf"/>
</dbReference>
<protein>
    <submittedName>
        <fullName evidence="4">GNAT superfamily N-acetyltransferase</fullName>
    </submittedName>
</protein>
<proteinExistence type="predicted"/>
<dbReference type="Gene3D" id="3.40.630.30">
    <property type="match status" value="1"/>
</dbReference>
<feature type="domain" description="N-acetyltransferase" evidence="3">
    <location>
        <begin position="9"/>
        <end position="169"/>
    </location>
</feature>
<dbReference type="InterPro" id="IPR000182">
    <property type="entry name" value="GNAT_dom"/>
</dbReference>
<dbReference type="CDD" id="cd04301">
    <property type="entry name" value="NAT_SF"/>
    <property type="match status" value="2"/>
</dbReference>
<dbReference type="PROSITE" id="PS51186">
    <property type="entry name" value="GNAT"/>
    <property type="match status" value="1"/>
</dbReference>
<reference evidence="4 5" key="1">
    <citation type="submission" date="2020-08" db="EMBL/GenBank/DDBJ databases">
        <title>Genomic Encyclopedia of Type Strains, Phase IV (KMG-IV): sequencing the most valuable type-strain genomes for metagenomic binning, comparative biology and taxonomic classification.</title>
        <authorList>
            <person name="Goeker M."/>
        </authorList>
    </citation>
    <scope>NUCLEOTIDE SEQUENCE [LARGE SCALE GENOMIC DNA]</scope>
    <source>
        <strain evidence="4 5">DSM 23562</strain>
    </source>
</reference>
<sequence>MSQITIRSIDIRNISDDDARASHELRVAMAAERTPDDPAPKWEETEAQLRTIPPFVDVWVWSVEQDGKALGTADLGVMRTDENQHLAQFSIKLLPEVRQQGIGRQLLREIVAVAEAENRTLLMTDTASTVPAGAAFLERVGATVGLESHVNQLKLAEIPEGLLETWTSELADGFTPCLWEGPYPEENIQEVIELFDIFNTVPRGTLQVDDFKLTEEQLRHQEESRAKRGVERWSLHLRDNETGKIAGLTELFWNPHKPTFAHQGITAVWPQYRGKRLGRWLKAELLRKLIAERPQVTIVRTENADSNDAMLKINTELGFKPYLAELVWQVPTETVKAYLG</sequence>
<evidence type="ECO:0000313" key="4">
    <source>
        <dbReference type="EMBL" id="MBB6051351.1"/>
    </source>
</evidence>
<dbReference type="GO" id="GO:0016747">
    <property type="term" value="F:acyltransferase activity, transferring groups other than amino-acyl groups"/>
    <property type="evidence" value="ECO:0007669"/>
    <property type="project" value="InterPro"/>
</dbReference>
<dbReference type="SUPFAM" id="SSF55729">
    <property type="entry name" value="Acyl-CoA N-acyltransferases (Nat)"/>
    <property type="match status" value="2"/>
</dbReference>
<gene>
    <name evidence="4" type="ORF">HNQ39_003161</name>
</gene>
<keyword evidence="2" id="KW-0012">Acyltransferase</keyword>
<keyword evidence="1 4" id="KW-0808">Transferase</keyword>
<keyword evidence="5" id="KW-1185">Reference proteome</keyword>
<accession>A0A7W9SRC2</accession>
<dbReference type="AlphaFoldDB" id="A0A7W9SRC2"/>
<name>A0A7W9SRC2_ARMRO</name>
<evidence type="ECO:0000256" key="2">
    <source>
        <dbReference type="ARBA" id="ARBA00023315"/>
    </source>
</evidence>
<dbReference type="Proteomes" id="UP000520814">
    <property type="component" value="Unassembled WGS sequence"/>
</dbReference>
<organism evidence="4 5">
    <name type="scientific">Armatimonas rosea</name>
    <dbReference type="NCBI Taxonomy" id="685828"/>
    <lineage>
        <taxon>Bacteria</taxon>
        <taxon>Bacillati</taxon>
        <taxon>Armatimonadota</taxon>
        <taxon>Armatimonadia</taxon>
        <taxon>Armatimonadales</taxon>
        <taxon>Armatimonadaceae</taxon>
        <taxon>Armatimonas</taxon>
    </lineage>
</organism>
<comment type="caution">
    <text evidence="4">The sequence shown here is derived from an EMBL/GenBank/DDBJ whole genome shotgun (WGS) entry which is preliminary data.</text>
</comment>